<dbReference type="SUPFAM" id="SSF102405">
    <property type="entry name" value="MCP/YpsA-like"/>
    <property type="match status" value="1"/>
</dbReference>
<dbReference type="Gene3D" id="3.40.50.450">
    <property type="match status" value="1"/>
</dbReference>
<dbReference type="InterPro" id="IPR057666">
    <property type="entry name" value="DrpA_SLOG"/>
</dbReference>
<comment type="similarity">
    <text evidence="1">Belongs to the DprA/Smf family.</text>
</comment>
<evidence type="ECO:0000259" key="3">
    <source>
        <dbReference type="Pfam" id="PF02481"/>
    </source>
</evidence>
<dbReference type="EMBL" id="BMJI01000015">
    <property type="protein sequence ID" value="GGC95153.1"/>
    <property type="molecule type" value="Genomic_DNA"/>
</dbReference>
<comment type="caution">
    <text evidence="4">The sequence shown here is derived from an EMBL/GenBank/DDBJ whole genome shotgun (WGS) entry which is preliminary data.</text>
</comment>
<dbReference type="InterPro" id="IPR003488">
    <property type="entry name" value="DprA"/>
</dbReference>
<feature type="region of interest" description="Disordered" evidence="2">
    <location>
        <begin position="346"/>
        <end position="379"/>
    </location>
</feature>
<keyword evidence="5" id="KW-1185">Reference proteome</keyword>
<name>A0ABQ1PDM8_9MICC</name>
<sequence length="446" mass="45470">MTDTTPVAADARTAHRLARAALSRLAEPQDVVAGALIAVAGPVDALRVATGAVRSGPRLERAVADQLGRHDDGPALVAAAVQRWAARVPALAPERDLTVLDRLGGWLLTPEDEAWPAGLADLGPEAPLCLWGRGQPADALPATARAVAVVGARDSTAYGEAISADLAHGLVSAGCTVVSGGAFGIDAQAHRGALAAHGSRSARDAANRAAGPAMPTVAVMACGVDRFYPAAHETLLRAVLAEGCLLAEVPPGSSPTRWRFLQRNRLIAALSGVTVVVEARWRSGALNTAHHAAGLGREVGAVPGSVHASTSAGCHRLLRESDAVCVTDVEDVLALLDPFRLPALPAAGQAGRDPDESTSVGPPGNHPPGVALPVRSAPPAAHDGLSAQDLILYDALPMRTGSTTARLASVAGLSEPMVRAGLGRLSLRGLAVTMNGSWRKGGATRG</sequence>
<dbReference type="PANTHER" id="PTHR43022">
    <property type="entry name" value="PROTEIN SMF"/>
    <property type="match status" value="1"/>
</dbReference>
<dbReference type="RefSeq" id="WP_188668527.1">
    <property type="nucleotide sequence ID" value="NZ_BMJI01000015.1"/>
</dbReference>
<dbReference type="PANTHER" id="PTHR43022:SF1">
    <property type="entry name" value="PROTEIN SMF"/>
    <property type="match status" value="1"/>
</dbReference>
<evidence type="ECO:0000313" key="5">
    <source>
        <dbReference type="Proteomes" id="UP000597761"/>
    </source>
</evidence>
<dbReference type="Proteomes" id="UP000597761">
    <property type="component" value="Unassembled WGS sequence"/>
</dbReference>
<dbReference type="Pfam" id="PF02481">
    <property type="entry name" value="DNA_processg_A"/>
    <property type="match status" value="1"/>
</dbReference>
<evidence type="ECO:0000256" key="2">
    <source>
        <dbReference type="SAM" id="MobiDB-lite"/>
    </source>
</evidence>
<reference evidence="5" key="1">
    <citation type="journal article" date="2019" name="Int. J. Syst. Evol. Microbiol.">
        <title>The Global Catalogue of Microorganisms (GCM) 10K type strain sequencing project: providing services to taxonomists for standard genome sequencing and annotation.</title>
        <authorList>
            <consortium name="The Broad Institute Genomics Platform"/>
            <consortium name="The Broad Institute Genome Sequencing Center for Infectious Disease"/>
            <person name="Wu L."/>
            <person name="Ma J."/>
        </authorList>
    </citation>
    <scope>NUCLEOTIDE SEQUENCE [LARGE SCALE GENOMIC DNA]</scope>
    <source>
        <strain evidence="5">CGMCC 1.15480</strain>
    </source>
</reference>
<evidence type="ECO:0000256" key="1">
    <source>
        <dbReference type="ARBA" id="ARBA00006525"/>
    </source>
</evidence>
<protein>
    <submittedName>
        <fullName evidence="4">DNA processing protein DprA</fullName>
    </submittedName>
</protein>
<gene>
    <name evidence="4" type="ORF">GCM10011512_22740</name>
</gene>
<accession>A0ABQ1PDM8</accession>
<feature type="domain" description="Smf/DprA SLOG" evidence="3">
    <location>
        <begin position="107"/>
        <end position="335"/>
    </location>
</feature>
<evidence type="ECO:0000313" key="4">
    <source>
        <dbReference type="EMBL" id="GGC95153.1"/>
    </source>
</evidence>
<proteinExistence type="inferred from homology"/>
<organism evidence="4 5">
    <name type="scientific">Tersicoccus solisilvae</name>
    <dbReference type="NCBI Taxonomy" id="1882339"/>
    <lineage>
        <taxon>Bacteria</taxon>
        <taxon>Bacillati</taxon>
        <taxon>Actinomycetota</taxon>
        <taxon>Actinomycetes</taxon>
        <taxon>Micrococcales</taxon>
        <taxon>Micrococcaceae</taxon>
        <taxon>Tersicoccus</taxon>
    </lineage>
</organism>